<keyword evidence="3" id="KW-1185">Reference proteome</keyword>
<organism evidence="2 3">
    <name type="scientific">Paenibacillus aestuarii</name>
    <dbReference type="NCBI Taxonomy" id="516965"/>
    <lineage>
        <taxon>Bacteria</taxon>
        <taxon>Bacillati</taxon>
        <taxon>Bacillota</taxon>
        <taxon>Bacilli</taxon>
        <taxon>Bacillales</taxon>
        <taxon>Paenibacillaceae</taxon>
        <taxon>Paenibacillus</taxon>
    </lineage>
</organism>
<dbReference type="Proteomes" id="UP001596044">
    <property type="component" value="Unassembled WGS sequence"/>
</dbReference>
<comment type="caution">
    <text evidence="2">The sequence shown here is derived from an EMBL/GenBank/DDBJ whole genome shotgun (WGS) entry which is preliminary data.</text>
</comment>
<evidence type="ECO:0000313" key="2">
    <source>
        <dbReference type="EMBL" id="MFC5452530.1"/>
    </source>
</evidence>
<dbReference type="EMBL" id="JBHSMJ010000054">
    <property type="protein sequence ID" value="MFC5452530.1"/>
    <property type="molecule type" value="Genomic_DNA"/>
</dbReference>
<protein>
    <recommendedName>
        <fullName evidence="4">HD family phosphohydrolase</fullName>
    </recommendedName>
</protein>
<feature type="transmembrane region" description="Helical" evidence="1">
    <location>
        <begin position="6"/>
        <end position="26"/>
    </location>
</feature>
<keyword evidence="1" id="KW-1133">Transmembrane helix</keyword>
<keyword evidence="1" id="KW-0472">Membrane</keyword>
<accession>A0ABW0KH57</accession>
<evidence type="ECO:0000256" key="1">
    <source>
        <dbReference type="SAM" id="Phobius"/>
    </source>
</evidence>
<dbReference type="RefSeq" id="WP_270880767.1">
    <property type="nucleotide sequence ID" value="NZ_JAQFVF010000038.1"/>
</dbReference>
<name>A0ABW0KH57_9BACL</name>
<gene>
    <name evidence="2" type="ORF">ACFPOG_30450</name>
</gene>
<evidence type="ECO:0000313" key="3">
    <source>
        <dbReference type="Proteomes" id="UP001596044"/>
    </source>
</evidence>
<proteinExistence type="predicted"/>
<evidence type="ECO:0008006" key="4">
    <source>
        <dbReference type="Google" id="ProtNLM"/>
    </source>
</evidence>
<sequence>MNWILGYYGVQFVIVLVIIILSVLIYDKRYKKRKSGDIPKGFIRTEEVSVDPVTHEKQRVYYNPETGIRIYVRE</sequence>
<reference evidence="3" key="1">
    <citation type="journal article" date="2019" name="Int. J. Syst. Evol. Microbiol.">
        <title>The Global Catalogue of Microorganisms (GCM) 10K type strain sequencing project: providing services to taxonomists for standard genome sequencing and annotation.</title>
        <authorList>
            <consortium name="The Broad Institute Genomics Platform"/>
            <consortium name="The Broad Institute Genome Sequencing Center for Infectious Disease"/>
            <person name="Wu L."/>
            <person name="Ma J."/>
        </authorList>
    </citation>
    <scope>NUCLEOTIDE SEQUENCE [LARGE SCALE GENOMIC DNA]</scope>
    <source>
        <strain evidence="3">KACC 11904</strain>
    </source>
</reference>
<keyword evidence="1" id="KW-0812">Transmembrane</keyword>